<dbReference type="EMBL" id="KN831799">
    <property type="protein sequence ID" value="KIM37233.1"/>
    <property type="molecule type" value="Genomic_DNA"/>
</dbReference>
<proteinExistence type="predicted"/>
<gene>
    <name evidence="1" type="ORF">M413DRAFT_31154</name>
</gene>
<dbReference type="Proteomes" id="UP000053424">
    <property type="component" value="Unassembled WGS sequence"/>
</dbReference>
<name>A0A0C2XH95_HEBCY</name>
<dbReference type="AlphaFoldDB" id="A0A0C2XH95"/>
<accession>A0A0C2XH95</accession>
<keyword evidence="2" id="KW-1185">Reference proteome</keyword>
<reference evidence="1 2" key="1">
    <citation type="submission" date="2014-04" db="EMBL/GenBank/DDBJ databases">
        <authorList>
            <consortium name="DOE Joint Genome Institute"/>
            <person name="Kuo A."/>
            <person name="Gay G."/>
            <person name="Dore J."/>
            <person name="Kohler A."/>
            <person name="Nagy L.G."/>
            <person name="Floudas D."/>
            <person name="Copeland A."/>
            <person name="Barry K.W."/>
            <person name="Cichocki N."/>
            <person name="Veneault-Fourrey C."/>
            <person name="LaButti K."/>
            <person name="Lindquist E.A."/>
            <person name="Lipzen A."/>
            <person name="Lundell T."/>
            <person name="Morin E."/>
            <person name="Murat C."/>
            <person name="Sun H."/>
            <person name="Tunlid A."/>
            <person name="Henrissat B."/>
            <person name="Grigoriev I.V."/>
            <person name="Hibbett D.S."/>
            <person name="Martin F."/>
            <person name="Nordberg H.P."/>
            <person name="Cantor M.N."/>
            <person name="Hua S.X."/>
        </authorList>
    </citation>
    <scope>NUCLEOTIDE SEQUENCE [LARGE SCALE GENOMIC DNA]</scope>
    <source>
        <strain evidence="2">h7</strain>
    </source>
</reference>
<dbReference type="HOGENOM" id="CLU_2886039_0_0_1"/>
<reference evidence="2" key="2">
    <citation type="submission" date="2015-01" db="EMBL/GenBank/DDBJ databases">
        <title>Evolutionary Origins and Diversification of the Mycorrhizal Mutualists.</title>
        <authorList>
            <consortium name="DOE Joint Genome Institute"/>
            <consortium name="Mycorrhizal Genomics Consortium"/>
            <person name="Kohler A."/>
            <person name="Kuo A."/>
            <person name="Nagy L.G."/>
            <person name="Floudas D."/>
            <person name="Copeland A."/>
            <person name="Barry K.W."/>
            <person name="Cichocki N."/>
            <person name="Veneault-Fourrey C."/>
            <person name="LaButti K."/>
            <person name="Lindquist E.A."/>
            <person name="Lipzen A."/>
            <person name="Lundell T."/>
            <person name="Morin E."/>
            <person name="Murat C."/>
            <person name="Riley R."/>
            <person name="Ohm R."/>
            <person name="Sun H."/>
            <person name="Tunlid A."/>
            <person name="Henrissat B."/>
            <person name="Grigoriev I.V."/>
            <person name="Hibbett D.S."/>
            <person name="Martin F."/>
        </authorList>
    </citation>
    <scope>NUCLEOTIDE SEQUENCE [LARGE SCALE GENOMIC DNA]</scope>
    <source>
        <strain evidence="2">h7</strain>
    </source>
</reference>
<evidence type="ECO:0000313" key="2">
    <source>
        <dbReference type="Proteomes" id="UP000053424"/>
    </source>
</evidence>
<organism evidence="1 2">
    <name type="scientific">Hebeloma cylindrosporum</name>
    <dbReference type="NCBI Taxonomy" id="76867"/>
    <lineage>
        <taxon>Eukaryota</taxon>
        <taxon>Fungi</taxon>
        <taxon>Dikarya</taxon>
        <taxon>Basidiomycota</taxon>
        <taxon>Agaricomycotina</taxon>
        <taxon>Agaricomycetes</taxon>
        <taxon>Agaricomycetidae</taxon>
        <taxon>Agaricales</taxon>
        <taxon>Agaricineae</taxon>
        <taxon>Hymenogastraceae</taxon>
        <taxon>Hebeloma</taxon>
    </lineage>
</organism>
<evidence type="ECO:0000313" key="1">
    <source>
        <dbReference type="EMBL" id="KIM37233.1"/>
    </source>
</evidence>
<sequence>MGYTPPHIILPRQPPPPPQYTYNCYGYGSCTPNVQPQPVQQYPQRSPPQTFYNPYYGGMRLYR</sequence>
<protein>
    <submittedName>
        <fullName evidence="1">Uncharacterized protein</fullName>
    </submittedName>
</protein>